<dbReference type="InterPro" id="IPR001515">
    <property type="entry name" value="Ribosomal_eL32"/>
</dbReference>
<dbReference type="PANTHER" id="PTHR23413:SF6">
    <property type="entry name" value="LARGE RIBOSOMAL SUBUNIT PROTEIN EL32"/>
    <property type="match status" value="1"/>
</dbReference>
<dbReference type="GO" id="GO:0003735">
    <property type="term" value="F:structural constituent of ribosome"/>
    <property type="evidence" value="ECO:0007669"/>
    <property type="project" value="InterPro"/>
</dbReference>
<dbReference type="Pfam" id="PF01655">
    <property type="entry name" value="Ribosomal_L32e"/>
    <property type="match status" value="1"/>
</dbReference>
<dbReference type="CDD" id="cd00513">
    <property type="entry name" value="Ribosomal_L32_L32e"/>
    <property type="match status" value="1"/>
</dbReference>
<dbReference type="Proteomes" id="UP000000715">
    <property type="component" value="Unplaced"/>
</dbReference>
<dbReference type="AlphaFoldDB" id="A0A8U0RR79"/>
<dbReference type="GeneID" id="101680176"/>
<protein>
    <submittedName>
        <fullName evidence="5">60S ribosomal protein L32-like</fullName>
    </submittedName>
</protein>
<accession>A0A8U0RR79</accession>
<keyword evidence="3" id="KW-0687">Ribonucleoprotein</keyword>
<organism evidence="4 5">
    <name type="scientific">Mustela putorius furo</name>
    <name type="common">European domestic ferret</name>
    <name type="synonym">Mustela furo</name>
    <dbReference type="NCBI Taxonomy" id="9669"/>
    <lineage>
        <taxon>Eukaryota</taxon>
        <taxon>Metazoa</taxon>
        <taxon>Chordata</taxon>
        <taxon>Craniata</taxon>
        <taxon>Vertebrata</taxon>
        <taxon>Euteleostomi</taxon>
        <taxon>Mammalia</taxon>
        <taxon>Eutheria</taxon>
        <taxon>Laurasiatheria</taxon>
        <taxon>Carnivora</taxon>
        <taxon>Caniformia</taxon>
        <taxon>Musteloidea</taxon>
        <taxon>Mustelidae</taxon>
        <taxon>Mustelinae</taxon>
        <taxon>Mustela</taxon>
    </lineage>
</organism>
<evidence type="ECO:0000313" key="4">
    <source>
        <dbReference type="Proteomes" id="UP000000715"/>
    </source>
</evidence>
<dbReference type="OrthoDB" id="268693at2759"/>
<comment type="similarity">
    <text evidence="1">Belongs to the eukaryotic ribosomal protein eL32 family.</text>
</comment>
<evidence type="ECO:0000256" key="3">
    <source>
        <dbReference type="ARBA" id="ARBA00023274"/>
    </source>
</evidence>
<keyword evidence="4" id="KW-1185">Reference proteome</keyword>
<gene>
    <name evidence="5" type="primary">LOC101680176</name>
</gene>
<dbReference type="GO" id="GO:0006412">
    <property type="term" value="P:translation"/>
    <property type="evidence" value="ECO:0007669"/>
    <property type="project" value="InterPro"/>
</dbReference>
<dbReference type="RefSeq" id="XP_044927841.1">
    <property type="nucleotide sequence ID" value="XM_045071906.1"/>
</dbReference>
<proteinExistence type="inferred from homology"/>
<evidence type="ECO:0000256" key="2">
    <source>
        <dbReference type="ARBA" id="ARBA00022980"/>
    </source>
</evidence>
<dbReference type="SUPFAM" id="SSF52042">
    <property type="entry name" value="Ribosomal protein L32e"/>
    <property type="match status" value="1"/>
</dbReference>
<dbReference type="SMART" id="SM01393">
    <property type="entry name" value="Ribosomal_L32e"/>
    <property type="match status" value="1"/>
</dbReference>
<keyword evidence="2" id="KW-0689">Ribosomal protein</keyword>
<dbReference type="GO" id="GO:0022625">
    <property type="term" value="C:cytosolic large ribosomal subunit"/>
    <property type="evidence" value="ECO:0007669"/>
    <property type="project" value="TreeGrafter"/>
</dbReference>
<sequence length="157" mass="18027">MGVKGSSFPSSACGNSSHFLLGITATYRPLGKPKVIKKRTKKFQHQSDRYAKIKWDRQKPRSTDNREHRRFKGQILMPNVGYRNSQKPKHMVPSGFWKFLIHSVKELEVLLTCNKSHCVEIAHSVSFKNHKAIVEREVQLAIRVTSPVARLCSEENE</sequence>
<reference evidence="5" key="1">
    <citation type="submission" date="2025-08" db="UniProtKB">
        <authorList>
            <consortium name="RefSeq"/>
        </authorList>
    </citation>
    <scope>IDENTIFICATION</scope>
    <source>
        <tissue evidence="5">Brain</tissue>
    </source>
</reference>
<dbReference type="InterPro" id="IPR036351">
    <property type="entry name" value="Ribosomal_eL32_sf"/>
</dbReference>
<evidence type="ECO:0000256" key="1">
    <source>
        <dbReference type="ARBA" id="ARBA00008431"/>
    </source>
</evidence>
<evidence type="ECO:0000313" key="5">
    <source>
        <dbReference type="RefSeq" id="XP_044927841.1"/>
    </source>
</evidence>
<dbReference type="PANTHER" id="PTHR23413">
    <property type="entry name" value="60S RIBOSOMAL PROTEIN L32 AND DNA-DIRECTED RNA POLYMERASE II, SUBUNIT N"/>
    <property type="match status" value="1"/>
</dbReference>
<name>A0A8U0RR79_MUSPF</name>